<dbReference type="AlphaFoldDB" id="A0A917CUM0"/>
<dbReference type="Pfam" id="PF14398">
    <property type="entry name" value="ATPgrasp_YheCD"/>
    <property type="match status" value="1"/>
</dbReference>
<reference evidence="1" key="1">
    <citation type="journal article" date="2014" name="Int. J. Syst. Evol. Microbiol.">
        <title>Complete genome sequence of Corynebacterium casei LMG S-19264T (=DSM 44701T), isolated from a smear-ripened cheese.</title>
        <authorList>
            <consortium name="US DOE Joint Genome Institute (JGI-PGF)"/>
            <person name="Walter F."/>
            <person name="Albersmeier A."/>
            <person name="Kalinowski J."/>
            <person name="Ruckert C."/>
        </authorList>
    </citation>
    <scope>NUCLEOTIDE SEQUENCE</scope>
    <source>
        <strain evidence="1">CGMCC 1.12987</strain>
    </source>
</reference>
<dbReference type="SUPFAM" id="SSF56059">
    <property type="entry name" value="Glutathione synthetase ATP-binding domain-like"/>
    <property type="match status" value="1"/>
</dbReference>
<evidence type="ECO:0008006" key="3">
    <source>
        <dbReference type="Google" id="ProtNLM"/>
    </source>
</evidence>
<dbReference type="InterPro" id="IPR026838">
    <property type="entry name" value="YheC/D"/>
</dbReference>
<accession>A0A917CUM0</accession>
<dbReference type="Proteomes" id="UP000644756">
    <property type="component" value="Unassembled WGS sequence"/>
</dbReference>
<proteinExistence type="predicted"/>
<sequence>MESQYVGILVNSSVYRGIPSGKTRHEAIRYYEEAGRLHGLIPCYFRLQDIHFHRNTVHAYVKHPIGYIRKQLVIPHVIHNRALFENTSAKRQIERLIQSGKQVFNSWNRYRKLYIHELLMEDTLLRPHLPGTVAASPDTVKEMMAIYDSLILKPDNSSIGRGLMKMDRLETGWQLTYCGKRGWRKLDFKNSLPLFLQRKLRKERYIVQQRLPLATYNGSPFDLRVSVQRSHDGNWQVTGIAAKVAAKDLFITNVAQGGSVYRIEDVLQQYPELNIAQVRSDITSFCLRTVHHLSGYLPHLADAGFDIGITANGFPMFVECNGRDLRYSFQLGNLFEEWKATYANPIGYARFLFDSRHK</sequence>
<gene>
    <name evidence="1" type="ORF">GCM10010916_15090</name>
</gene>
<dbReference type="EMBL" id="BMGR01000004">
    <property type="protein sequence ID" value="GGF98798.1"/>
    <property type="molecule type" value="Genomic_DNA"/>
</dbReference>
<organism evidence="1 2">
    <name type="scientific">Paenibacillus abyssi</name>
    <dbReference type="NCBI Taxonomy" id="1340531"/>
    <lineage>
        <taxon>Bacteria</taxon>
        <taxon>Bacillati</taxon>
        <taxon>Bacillota</taxon>
        <taxon>Bacilli</taxon>
        <taxon>Bacillales</taxon>
        <taxon>Paenibacillaceae</taxon>
        <taxon>Paenibacillus</taxon>
    </lineage>
</organism>
<name>A0A917CUM0_9BACL</name>
<reference evidence="1" key="2">
    <citation type="submission" date="2020-09" db="EMBL/GenBank/DDBJ databases">
        <authorList>
            <person name="Sun Q."/>
            <person name="Zhou Y."/>
        </authorList>
    </citation>
    <scope>NUCLEOTIDE SEQUENCE</scope>
    <source>
        <strain evidence="1">CGMCC 1.12987</strain>
    </source>
</reference>
<evidence type="ECO:0000313" key="1">
    <source>
        <dbReference type="EMBL" id="GGF98798.1"/>
    </source>
</evidence>
<protein>
    <recommendedName>
        <fullName evidence="3">YheC/YheD family protein</fullName>
    </recommendedName>
</protein>
<dbReference type="RefSeq" id="WP_188530448.1">
    <property type="nucleotide sequence ID" value="NZ_BMGR01000004.1"/>
</dbReference>
<comment type="caution">
    <text evidence="1">The sequence shown here is derived from an EMBL/GenBank/DDBJ whole genome shotgun (WGS) entry which is preliminary data.</text>
</comment>
<keyword evidence="2" id="KW-1185">Reference proteome</keyword>
<evidence type="ECO:0000313" key="2">
    <source>
        <dbReference type="Proteomes" id="UP000644756"/>
    </source>
</evidence>